<accession>A0A090S6Q8</accession>
<keyword evidence="4" id="KW-1185">Reference proteome</keyword>
<evidence type="ECO:0000256" key="1">
    <source>
        <dbReference type="SAM" id="SignalP"/>
    </source>
</evidence>
<reference evidence="3 4" key="1">
    <citation type="submission" date="2014-09" db="EMBL/GenBank/DDBJ databases">
        <title>Vibrio maritimus JCM 19235. (C45) whole genome shotgun sequence.</title>
        <authorList>
            <person name="Sawabe T."/>
            <person name="Meirelles P."/>
            <person name="Nakanishi M."/>
            <person name="Sayaka M."/>
            <person name="Hattori M."/>
            <person name="Ohkuma M."/>
        </authorList>
    </citation>
    <scope>NUCLEOTIDE SEQUENCE [LARGE SCALE GENOMIC DNA]</scope>
    <source>
        <strain evidence="4">JCM19235</strain>
    </source>
</reference>
<keyword evidence="1" id="KW-0732">Signal</keyword>
<evidence type="ECO:0000313" key="4">
    <source>
        <dbReference type="Proteomes" id="UP000029228"/>
    </source>
</evidence>
<evidence type="ECO:0000313" key="3">
    <source>
        <dbReference type="EMBL" id="GAL23241.1"/>
    </source>
</evidence>
<dbReference type="InterPro" id="IPR036929">
    <property type="entry name" value="DsbDN_sf"/>
</dbReference>
<dbReference type="STRING" id="990268.JCM19235_7136"/>
<keyword evidence="3" id="KW-0560">Oxidoreductase</keyword>
<organism evidence="3 4">
    <name type="scientific">Vibrio maritimus</name>
    <dbReference type="NCBI Taxonomy" id="990268"/>
    <lineage>
        <taxon>Bacteria</taxon>
        <taxon>Pseudomonadati</taxon>
        <taxon>Pseudomonadota</taxon>
        <taxon>Gammaproteobacteria</taxon>
        <taxon>Vibrionales</taxon>
        <taxon>Vibrionaceae</taxon>
        <taxon>Vibrio</taxon>
    </lineage>
</organism>
<dbReference type="AlphaFoldDB" id="A0A090S6Q8"/>
<comment type="caution">
    <text evidence="3">The sequence shown here is derived from an EMBL/GenBank/DDBJ whole genome shotgun (WGS) entry which is preliminary data.</text>
</comment>
<dbReference type="GO" id="GO:0047134">
    <property type="term" value="F:protein-disulfide reductase [NAD(P)H] activity"/>
    <property type="evidence" value="ECO:0007669"/>
    <property type="project" value="UniProtKB-EC"/>
</dbReference>
<name>A0A090S6Q8_9VIBR</name>
<dbReference type="Gene3D" id="2.60.40.1250">
    <property type="entry name" value="Thiol:disulfide interchange protein DsbD, N-terminal domain"/>
    <property type="match status" value="1"/>
</dbReference>
<feature type="signal peptide" evidence="1">
    <location>
        <begin position="1"/>
        <end position="22"/>
    </location>
</feature>
<evidence type="ECO:0000259" key="2">
    <source>
        <dbReference type="Pfam" id="PF11412"/>
    </source>
</evidence>
<sequence length="103" mass="11697">MTRIFTHLLLLSLFTFSLPSWALFGDSNSNSAFAPSSPNTFVTVDEAFPMNAYQQGDRVFIDWQVKQDYYLYQQRLSFSGENVTLGDITMEDGEPIMMSFSAT</sequence>
<dbReference type="EMBL" id="BBMR01000019">
    <property type="protein sequence ID" value="GAL23241.1"/>
    <property type="molecule type" value="Genomic_DNA"/>
</dbReference>
<dbReference type="Pfam" id="PF11412">
    <property type="entry name" value="DsbD_N"/>
    <property type="match status" value="1"/>
</dbReference>
<protein>
    <submittedName>
        <fullName evidence="3">Cytochrome c-type biogenesis protein DsbD protein-disulfide reductase</fullName>
        <ecNumber evidence="3">1.8.1.8</ecNumber>
    </submittedName>
</protein>
<proteinExistence type="predicted"/>
<gene>
    <name evidence="3" type="ORF">JCM19235_7136</name>
</gene>
<dbReference type="Proteomes" id="UP000029228">
    <property type="component" value="Unassembled WGS sequence"/>
</dbReference>
<dbReference type="EC" id="1.8.1.8" evidence="3"/>
<feature type="chain" id="PRO_5001863069" evidence="1">
    <location>
        <begin position="23"/>
        <end position="103"/>
    </location>
</feature>
<dbReference type="InterPro" id="IPR028250">
    <property type="entry name" value="DsbDN"/>
</dbReference>
<dbReference type="SUPFAM" id="SSF74863">
    <property type="entry name" value="Thiol:disulfide interchange protein DsbD, N-terminal domain (DsbD-alpha)"/>
    <property type="match status" value="1"/>
</dbReference>
<reference evidence="3 4" key="2">
    <citation type="submission" date="2014-09" db="EMBL/GenBank/DDBJ databases">
        <authorList>
            <consortium name="NBRP consortium"/>
            <person name="Sawabe T."/>
            <person name="Meirelles P."/>
            <person name="Nakanishi M."/>
            <person name="Sayaka M."/>
            <person name="Hattori M."/>
            <person name="Ohkuma M."/>
        </authorList>
    </citation>
    <scope>NUCLEOTIDE SEQUENCE [LARGE SCALE GENOMIC DNA]</scope>
    <source>
        <strain evidence="4">JCM19235</strain>
    </source>
</reference>
<feature type="domain" description="Thiol:disulfide interchange protein DsbD N-terminal" evidence="2">
    <location>
        <begin position="40"/>
        <end position="97"/>
    </location>
</feature>